<evidence type="ECO:0000313" key="2">
    <source>
        <dbReference type="EMBL" id="MBC8198755.1"/>
    </source>
</evidence>
<dbReference type="SUPFAM" id="SSF48452">
    <property type="entry name" value="TPR-like"/>
    <property type="match status" value="1"/>
</dbReference>
<dbReference type="InterPro" id="IPR040826">
    <property type="entry name" value="HEPN_LA2681"/>
</dbReference>
<evidence type="ECO:0000259" key="1">
    <source>
        <dbReference type="Pfam" id="PF18733"/>
    </source>
</evidence>
<dbReference type="AlphaFoldDB" id="A0A8J6N376"/>
<gene>
    <name evidence="2" type="ORF">H8E80_01730</name>
</gene>
<organism evidence="2 3">
    <name type="scientific">Candidatus Desulfaltia bathyphila</name>
    <dbReference type="NCBI Taxonomy" id="2841697"/>
    <lineage>
        <taxon>Bacteria</taxon>
        <taxon>Pseudomonadati</taxon>
        <taxon>Thermodesulfobacteriota</taxon>
        <taxon>Desulfobacteria</taxon>
        <taxon>Desulfobacterales</taxon>
        <taxon>Desulfobacterales incertae sedis</taxon>
        <taxon>Candidatus Desulfaltia</taxon>
    </lineage>
</organism>
<dbReference type="Pfam" id="PF18733">
    <property type="entry name" value="HEPN_LA2681"/>
    <property type="match status" value="1"/>
</dbReference>
<evidence type="ECO:0000313" key="3">
    <source>
        <dbReference type="Proteomes" id="UP000603545"/>
    </source>
</evidence>
<dbReference type="Gene3D" id="1.25.40.10">
    <property type="entry name" value="Tetratricopeptide repeat domain"/>
    <property type="match status" value="1"/>
</dbReference>
<protein>
    <recommendedName>
        <fullName evidence="1">LA2681-like HEPN domain-containing protein</fullName>
    </recommendedName>
</protein>
<name>A0A8J6N376_9BACT</name>
<accession>A0A8J6N376</accession>
<reference evidence="2 3" key="1">
    <citation type="submission" date="2020-08" db="EMBL/GenBank/DDBJ databases">
        <title>Bridging the membrane lipid divide: bacteria of the FCB group superphylum have the potential to synthesize archaeal ether lipids.</title>
        <authorList>
            <person name="Villanueva L."/>
            <person name="Von Meijenfeldt F.A.B."/>
            <person name="Westbye A.B."/>
            <person name="Yadav S."/>
            <person name="Hopmans E.C."/>
            <person name="Dutilh B.E."/>
            <person name="Sinninghe Damste J.S."/>
        </authorList>
    </citation>
    <scope>NUCLEOTIDE SEQUENCE [LARGE SCALE GENOMIC DNA]</scope>
    <source>
        <strain evidence="2">NIOZ-UU82</strain>
    </source>
</reference>
<proteinExistence type="predicted"/>
<sequence>MNKHNITAKIEDLRSRLYDLLEKAPAEAIAAARNLSQTDILDKVVIDGLKACVLVDAGKANNDKEAIEEGVNILRRILHDYPERLDIRYNLANGLFGLSEMQNSSDSNWHLATWEMRREARWLYEFTARNSKDSKLATQAMTNIGNLLWRSYRWVEAYDSYIEALKYDSSNGIAAARAAQLLLYYADIGIGDPEILRSIAARHILIFKDSPESILKYGGKHALESFSKLLETKPAKIRDWDLKALSPYERFVAENRLALSATIEGLDKSISRWDSLIIGSITEPASKGPGVPPVFAMFNTMKADYLLARWLAYYAFECKLPESGFYSDTLDNAHYGMDSSLITVAQRSCFDILDKVAVATGEYLGIKGSARAVNFINQWRIKRKNVKQMEWQPEIAYEIKNGNRAVIALAELSDDLGKKGYLKVKKSLRNAATHRFIVLHKSEIGNGRKNKHIVHYTVGTIRNELISTLKTVRSALFYLVEMIAIHETLLKSESNSVLPMDVPIYR</sequence>
<dbReference type="InterPro" id="IPR011990">
    <property type="entry name" value="TPR-like_helical_dom_sf"/>
</dbReference>
<dbReference type="Proteomes" id="UP000603545">
    <property type="component" value="Unassembled WGS sequence"/>
</dbReference>
<dbReference type="EMBL" id="JACNLL010000024">
    <property type="protein sequence ID" value="MBC8198755.1"/>
    <property type="molecule type" value="Genomic_DNA"/>
</dbReference>
<comment type="caution">
    <text evidence="2">The sequence shown here is derived from an EMBL/GenBank/DDBJ whole genome shotgun (WGS) entry which is preliminary data.</text>
</comment>
<feature type="domain" description="LA2681-like HEPN" evidence="1">
    <location>
        <begin position="288"/>
        <end position="484"/>
    </location>
</feature>